<organism evidence="2 3">
    <name type="scientific">Dictyobacter arantiisoli</name>
    <dbReference type="NCBI Taxonomy" id="2014874"/>
    <lineage>
        <taxon>Bacteria</taxon>
        <taxon>Bacillati</taxon>
        <taxon>Chloroflexota</taxon>
        <taxon>Ktedonobacteria</taxon>
        <taxon>Ktedonobacterales</taxon>
        <taxon>Dictyobacteraceae</taxon>
        <taxon>Dictyobacter</taxon>
    </lineage>
</organism>
<accession>A0A5A5TJ58</accession>
<evidence type="ECO:0000313" key="3">
    <source>
        <dbReference type="Proteomes" id="UP000322530"/>
    </source>
</evidence>
<name>A0A5A5TJ58_9CHLR</name>
<gene>
    <name evidence="2" type="ORF">KDI_52040</name>
</gene>
<reference evidence="2 3" key="1">
    <citation type="submission" date="2019-01" db="EMBL/GenBank/DDBJ databases">
        <title>Draft genome sequence of Dictyobacter sp. Uno17.</title>
        <authorList>
            <person name="Wang C.M."/>
            <person name="Zheng Y."/>
            <person name="Sakai Y."/>
            <person name="Abe K."/>
            <person name="Yokota A."/>
            <person name="Yabe S."/>
        </authorList>
    </citation>
    <scope>NUCLEOTIDE SEQUENCE [LARGE SCALE GENOMIC DNA]</scope>
    <source>
        <strain evidence="2 3">Uno17</strain>
    </source>
</reference>
<comment type="caution">
    <text evidence="2">The sequence shown here is derived from an EMBL/GenBank/DDBJ whole genome shotgun (WGS) entry which is preliminary data.</text>
</comment>
<evidence type="ECO:0000313" key="2">
    <source>
        <dbReference type="EMBL" id="GCF11640.1"/>
    </source>
</evidence>
<keyword evidence="1" id="KW-0472">Membrane</keyword>
<sequence length="69" mass="8140">MSRAVLIWNKSLLIFILNTPVSDALYVLRSIFWINMKEAKVRLLSHPEWMQEQDFMEDLSDAINSENDL</sequence>
<dbReference type="AlphaFoldDB" id="A0A5A5TJ58"/>
<dbReference type="Proteomes" id="UP000322530">
    <property type="component" value="Unassembled WGS sequence"/>
</dbReference>
<keyword evidence="3" id="KW-1185">Reference proteome</keyword>
<evidence type="ECO:0000256" key="1">
    <source>
        <dbReference type="SAM" id="Phobius"/>
    </source>
</evidence>
<keyword evidence="1" id="KW-0812">Transmembrane</keyword>
<keyword evidence="1" id="KW-1133">Transmembrane helix</keyword>
<protein>
    <submittedName>
        <fullName evidence="2">Uncharacterized protein</fullName>
    </submittedName>
</protein>
<feature type="transmembrane region" description="Helical" evidence="1">
    <location>
        <begin position="12"/>
        <end position="34"/>
    </location>
</feature>
<dbReference type="EMBL" id="BIXY01000130">
    <property type="protein sequence ID" value="GCF11640.1"/>
    <property type="molecule type" value="Genomic_DNA"/>
</dbReference>
<proteinExistence type="predicted"/>